<dbReference type="AlphaFoldDB" id="A0A4Q1BXI2"/>
<evidence type="ECO:0000313" key="12">
    <source>
        <dbReference type="Proteomes" id="UP000289455"/>
    </source>
</evidence>
<name>A0A4Q1BXI2_9BACT</name>
<dbReference type="PANTHER" id="PTHR42743">
    <property type="entry name" value="AMINO-ACID AMINOTRANSFERASE"/>
    <property type="match status" value="1"/>
</dbReference>
<evidence type="ECO:0000256" key="10">
    <source>
        <dbReference type="ARBA" id="ARBA00049229"/>
    </source>
</evidence>
<comment type="pathway">
    <text evidence="3">Amino-acid biosynthesis; L-valine biosynthesis; L-valine from pyruvate: step 4/4.</text>
</comment>
<evidence type="ECO:0000256" key="4">
    <source>
        <dbReference type="ARBA" id="ARBA00005072"/>
    </source>
</evidence>
<evidence type="ECO:0000313" key="11">
    <source>
        <dbReference type="EMBL" id="RXK47110.1"/>
    </source>
</evidence>
<dbReference type="Gene3D" id="3.30.470.10">
    <property type="match status" value="1"/>
</dbReference>
<proteinExistence type="inferred from homology"/>
<dbReference type="OrthoDB" id="9805628at2"/>
<keyword evidence="11" id="KW-0032">Aminotransferase</keyword>
<evidence type="ECO:0000256" key="8">
    <source>
        <dbReference type="ARBA" id="ARBA00048212"/>
    </source>
</evidence>
<dbReference type="GO" id="GO:0008652">
    <property type="term" value="P:amino acid biosynthetic process"/>
    <property type="evidence" value="ECO:0007669"/>
    <property type="project" value="UniProtKB-ARBA"/>
</dbReference>
<comment type="catalytic activity">
    <reaction evidence="9">
        <text>L-isoleucine + 2-oxoglutarate = (S)-3-methyl-2-oxopentanoate + L-glutamate</text>
        <dbReference type="Rhea" id="RHEA:24801"/>
        <dbReference type="ChEBI" id="CHEBI:16810"/>
        <dbReference type="ChEBI" id="CHEBI:29985"/>
        <dbReference type="ChEBI" id="CHEBI:35146"/>
        <dbReference type="ChEBI" id="CHEBI:58045"/>
        <dbReference type="EC" id="2.6.1.42"/>
    </reaction>
</comment>
<sequence>MVYPIYHNHDWLDPDQVKVSIQDVGFLRGYGIFDFFRIMHGSPVFLSDHLDRFLASAQKMGIPHSYTKEQLAGLIHEIASRSEVECLGVKMILSGGDSMNGFEPLGKSQLFIIPNEFQFMDPHRGVALASRDFVREMADIKTLNYSFAVRNWPIIKSQGFDDFIYFSRETGVSESSRSNLFCVKSGVLYTPAQHILEGITRKHVIDLAANIMEVRVQDVSLEEFMLADEVFTTGSTKRVVPVNRIDDTWIGSGKKGIYTRQLYDLLVQHEN</sequence>
<comment type="pathway">
    <text evidence="2">Amino-acid biosynthesis; L-isoleucine biosynthesis; L-isoleucine from 2-oxobutanoate: step 4/4.</text>
</comment>
<dbReference type="SUPFAM" id="SSF56752">
    <property type="entry name" value="D-aminoacid aminotransferase-like PLP-dependent enzymes"/>
    <property type="match status" value="1"/>
</dbReference>
<evidence type="ECO:0000256" key="6">
    <source>
        <dbReference type="ARBA" id="ARBA00013053"/>
    </source>
</evidence>
<dbReference type="GO" id="GO:0004084">
    <property type="term" value="F:branched-chain-amino-acid transaminase activity"/>
    <property type="evidence" value="ECO:0007669"/>
    <property type="project" value="UniProtKB-EC"/>
</dbReference>
<dbReference type="EMBL" id="SDHY01000007">
    <property type="protein sequence ID" value="RXK47110.1"/>
    <property type="molecule type" value="Genomic_DNA"/>
</dbReference>
<dbReference type="PANTHER" id="PTHR42743:SF11">
    <property type="entry name" value="AMINODEOXYCHORISMATE LYASE"/>
    <property type="match status" value="1"/>
</dbReference>
<evidence type="ECO:0000256" key="5">
    <source>
        <dbReference type="ARBA" id="ARBA00009320"/>
    </source>
</evidence>
<comment type="catalytic activity">
    <reaction evidence="8">
        <text>L-valine + 2-oxoglutarate = 3-methyl-2-oxobutanoate + L-glutamate</text>
        <dbReference type="Rhea" id="RHEA:24813"/>
        <dbReference type="ChEBI" id="CHEBI:11851"/>
        <dbReference type="ChEBI" id="CHEBI:16810"/>
        <dbReference type="ChEBI" id="CHEBI:29985"/>
        <dbReference type="ChEBI" id="CHEBI:57762"/>
        <dbReference type="EC" id="2.6.1.42"/>
    </reaction>
</comment>
<reference evidence="11 12" key="1">
    <citation type="submission" date="2019-01" db="EMBL/GenBank/DDBJ databases">
        <title>Cytophagaceae bacterium strain CAR-16.</title>
        <authorList>
            <person name="Chen W.-M."/>
        </authorList>
    </citation>
    <scope>NUCLEOTIDE SEQUENCE [LARGE SCALE GENOMIC DNA]</scope>
    <source>
        <strain evidence="11 12">CAR-16</strain>
    </source>
</reference>
<dbReference type="RefSeq" id="WP_129027792.1">
    <property type="nucleotide sequence ID" value="NZ_SDHY01000007.1"/>
</dbReference>
<dbReference type="InterPro" id="IPR043132">
    <property type="entry name" value="BCAT-like_C"/>
</dbReference>
<dbReference type="Proteomes" id="UP000289455">
    <property type="component" value="Unassembled WGS sequence"/>
</dbReference>
<dbReference type="Pfam" id="PF01063">
    <property type="entry name" value="Aminotran_4"/>
    <property type="match status" value="1"/>
</dbReference>
<evidence type="ECO:0000256" key="9">
    <source>
        <dbReference type="ARBA" id="ARBA00048798"/>
    </source>
</evidence>
<protein>
    <recommendedName>
        <fullName evidence="6">branched-chain-amino-acid transaminase</fullName>
        <ecNumber evidence="6">2.6.1.42</ecNumber>
    </recommendedName>
</protein>
<organism evidence="11 12">
    <name type="scientific">Aquirufa rosea</name>
    <dbReference type="NCBI Taxonomy" id="2509241"/>
    <lineage>
        <taxon>Bacteria</taxon>
        <taxon>Pseudomonadati</taxon>
        <taxon>Bacteroidota</taxon>
        <taxon>Cytophagia</taxon>
        <taxon>Cytophagales</taxon>
        <taxon>Flectobacillaceae</taxon>
        <taxon>Aquirufa</taxon>
    </lineage>
</organism>
<evidence type="ECO:0000256" key="3">
    <source>
        <dbReference type="ARBA" id="ARBA00004931"/>
    </source>
</evidence>
<dbReference type="FunFam" id="3.20.10.10:FF:000002">
    <property type="entry name" value="D-alanine aminotransferase"/>
    <property type="match status" value="1"/>
</dbReference>
<comment type="catalytic activity">
    <reaction evidence="10">
        <text>L-leucine + 2-oxoglutarate = 4-methyl-2-oxopentanoate + L-glutamate</text>
        <dbReference type="Rhea" id="RHEA:18321"/>
        <dbReference type="ChEBI" id="CHEBI:16810"/>
        <dbReference type="ChEBI" id="CHEBI:17865"/>
        <dbReference type="ChEBI" id="CHEBI:29985"/>
        <dbReference type="ChEBI" id="CHEBI:57427"/>
        <dbReference type="EC" id="2.6.1.42"/>
    </reaction>
</comment>
<dbReference type="InterPro" id="IPR043131">
    <property type="entry name" value="BCAT-like_N"/>
</dbReference>
<gene>
    <name evidence="11" type="ORF">ESB04_10945</name>
</gene>
<keyword evidence="12" id="KW-1185">Reference proteome</keyword>
<dbReference type="InterPro" id="IPR001544">
    <property type="entry name" value="Aminotrans_IV"/>
</dbReference>
<dbReference type="InterPro" id="IPR050571">
    <property type="entry name" value="Class-IV_PLP-Dep_Aminotrnsfr"/>
</dbReference>
<keyword evidence="11" id="KW-0808">Transferase</keyword>
<comment type="pathway">
    <text evidence="4">Amino-acid biosynthesis; L-leucine biosynthesis; L-leucine from 3-methyl-2-oxobutanoate: step 4/4.</text>
</comment>
<dbReference type="EC" id="2.6.1.42" evidence="6"/>
<dbReference type="CDD" id="cd00449">
    <property type="entry name" value="PLPDE_IV"/>
    <property type="match status" value="1"/>
</dbReference>
<dbReference type="GO" id="GO:0046394">
    <property type="term" value="P:carboxylic acid biosynthetic process"/>
    <property type="evidence" value="ECO:0007669"/>
    <property type="project" value="UniProtKB-ARBA"/>
</dbReference>
<evidence type="ECO:0000256" key="7">
    <source>
        <dbReference type="ARBA" id="ARBA00022898"/>
    </source>
</evidence>
<accession>A0A4Q1BXI2</accession>
<dbReference type="InterPro" id="IPR036038">
    <property type="entry name" value="Aminotransferase-like"/>
</dbReference>
<evidence type="ECO:0000256" key="1">
    <source>
        <dbReference type="ARBA" id="ARBA00001933"/>
    </source>
</evidence>
<comment type="similarity">
    <text evidence="5">Belongs to the class-IV pyridoxal-phosphate-dependent aminotransferase family.</text>
</comment>
<keyword evidence="7" id="KW-0663">Pyridoxal phosphate</keyword>
<comment type="caution">
    <text evidence="11">The sequence shown here is derived from an EMBL/GenBank/DDBJ whole genome shotgun (WGS) entry which is preliminary data.</text>
</comment>
<dbReference type="Gene3D" id="3.20.10.10">
    <property type="entry name" value="D-amino Acid Aminotransferase, subunit A, domain 2"/>
    <property type="match status" value="1"/>
</dbReference>
<evidence type="ECO:0000256" key="2">
    <source>
        <dbReference type="ARBA" id="ARBA00004824"/>
    </source>
</evidence>
<comment type="cofactor">
    <cofactor evidence="1">
        <name>pyridoxal 5'-phosphate</name>
        <dbReference type="ChEBI" id="CHEBI:597326"/>
    </cofactor>
</comment>